<dbReference type="EMBL" id="LN555523">
    <property type="protein sequence ID" value="CED93743.1"/>
    <property type="molecule type" value="Genomic_DNA"/>
</dbReference>
<keyword evidence="7" id="KW-0503">Monooxygenase</keyword>
<proteinExistence type="predicted"/>
<comment type="subcellular location">
    <subcellularLocation>
        <location evidence="1">Membrane</location>
        <topology evidence="1">Multi-pass membrane protein</topology>
    </subcellularLocation>
</comment>
<dbReference type="KEGG" id="ril:CRIB_992"/>
<evidence type="ECO:0000256" key="1">
    <source>
        <dbReference type="ARBA" id="ARBA00004141"/>
    </source>
</evidence>
<sequence>MGFYQAMQLGAASLKPLIKNAEDKKLKQKYIIAFVLKNLLCILFCIFVIMSFSNIFGSENSIVGVITVLSLQTFRFSNLDFDVKQSAFTLFGIFGILMIGPYLASISIPIVGFVINFISIMVIAILACHNVALSNQSILVLSYVLLYGYQINDINVYISRVCALAVGGIIVAGIFYIKQRKQKFENTFSDIIKGFNFSNDRTKWQLKLTIAVCSGLLIGDLLNLPKTIWIGLACISVVQPDKKRVDIRCKERIPFAIVGCIMFYILYCILPKEFSSLIGILGGIMCGFSATYKWQTVFNTFGGLTSAVPILGLEIAIIFRIVNNVFGAIYGRLFSKIFDKIEEKIISRSIIEEMKISEEM</sequence>
<dbReference type="GO" id="GO:0016020">
    <property type="term" value="C:membrane"/>
    <property type="evidence" value="ECO:0007669"/>
    <property type="project" value="UniProtKB-SubCell"/>
</dbReference>
<feature type="transmembrane region" description="Helical" evidence="5">
    <location>
        <begin position="307"/>
        <end position="330"/>
    </location>
</feature>
<dbReference type="GeneID" id="82205169"/>
<feature type="transmembrane region" description="Helical" evidence="5">
    <location>
        <begin position="86"/>
        <end position="104"/>
    </location>
</feature>
<evidence type="ECO:0000256" key="2">
    <source>
        <dbReference type="ARBA" id="ARBA00022692"/>
    </source>
</evidence>
<feature type="transmembrane region" description="Helical" evidence="5">
    <location>
        <begin position="157"/>
        <end position="177"/>
    </location>
</feature>
<keyword evidence="7" id="KW-0560">Oxidoreductase</keyword>
<evidence type="ECO:0000256" key="5">
    <source>
        <dbReference type="SAM" id="Phobius"/>
    </source>
</evidence>
<reference evidence="7 8" key="1">
    <citation type="submission" date="2014-04" db="EMBL/GenBank/DDBJ databases">
        <authorList>
            <person name="Hornung B.V."/>
        </authorList>
    </citation>
    <scope>NUCLEOTIDE SEQUENCE [LARGE SCALE GENOMIC DNA]</scope>
    <source>
        <strain evidence="7 8">CRIB</strain>
    </source>
</reference>
<organism evidence="7 8">
    <name type="scientific">Romboutsia ilealis</name>
    <dbReference type="NCBI Taxonomy" id="1115758"/>
    <lineage>
        <taxon>Bacteria</taxon>
        <taxon>Bacillati</taxon>
        <taxon>Bacillota</taxon>
        <taxon>Clostridia</taxon>
        <taxon>Peptostreptococcales</taxon>
        <taxon>Peptostreptococcaceae</taxon>
        <taxon>Romboutsia</taxon>
    </lineage>
</organism>
<accession>A0A1V1I0S1</accession>
<keyword evidence="3 5" id="KW-1133">Transmembrane helix</keyword>
<dbReference type="GO" id="GO:0004497">
    <property type="term" value="F:monooxygenase activity"/>
    <property type="evidence" value="ECO:0007669"/>
    <property type="project" value="UniProtKB-KW"/>
</dbReference>
<dbReference type="AlphaFoldDB" id="A0A1V1I0S1"/>
<feature type="transmembrane region" description="Helical" evidence="5">
    <location>
        <begin position="30"/>
        <end position="49"/>
    </location>
</feature>
<feature type="transmembrane region" description="Helical" evidence="5">
    <location>
        <begin position="252"/>
        <end position="270"/>
    </location>
</feature>
<feature type="transmembrane region" description="Helical" evidence="5">
    <location>
        <begin position="277"/>
        <end position="295"/>
    </location>
</feature>
<keyword evidence="2 5" id="KW-0812">Transmembrane</keyword>
<dbReference type="InterPro" id="IPR049453">
    <property type="entry name" value="Memb_transporter_dom"/>
</dbReference>
<gene>
    <name evidence="7" type="ORF">CRIB_992</name>
</gene>
<dbReference type="RefSeq" id="WP_180703431.1">
    <property type="nucleotide sequence ID" value="NZ_CAPEHT010000012.1"/>
</dbReference>
<feature type="domain" description="Integral membrane bound transporter" evidence="6">
    <location>
        <begin position="216"/>
        <end position="331"/>
    </location>
</feature>
<dbReference type="Proteomes" id="UP000245622">
    <property type="component" value="Chromosome 1"/>
</dbReference>
<evidence type="ECO:0000256" key="3">
    <source>
        <dbReference type="ARBA" id="ARBA00022989"/>
    </source>
</evidence>
<name>A0A1V1I0S1_9FIRM</name>
<feature type="transmembrane region" description="Helical" evidence="5">
    <location>
        <begin position="110"/>
        <end position="128"/>
    </location>
</feature>
<dbReference type="Pfam" id="PF13515">
    <property type="entry name" value="FUSC_2"/>
    <property type="match status" value="1"/>
</dbReference>
<evidence type="ECO:0000313" key="8">
    <source>
        <dbReference type="Proteomes" id="UP000245622"/>
    </source>
</evidence>
<keyword evidence="8" id="KW-1185">Reference proteome</keyword>
<protein>
    <submittedName>
        <fullName evidence="7">Brp/Blh beta-carotene 15,15'-monooxygenase</fullName>
    </submittedName>
</protein>
<evidence type="ECO:0000313" key="7">
    <source>
        <dbReference type="EMBL" id="CED93743.1"/>
    </source>
</evidence>
<evidence type="ECO:0000256" key="4">
    <source>
        <dbReference type="ARBA" id="ARBA00023136"/>
    </source>
</evidence>
<keyword evidence="4 5" id="KW-0472">Membrane</keyword>
<evidence type="ECO:0000259" key="6">
    <source>
        <dbReference type="Pfam" id="PF13515"/>
    </source>
</evidence>